<dbReference type="OrthoDB" id="9909375at2759"/>
<protein>
    <submittedName>
        <fullName evidence="5">Hemocytin</fullName>
    </submittedName>
</protein>
<evidence type="ECO:0000313" key="4">
    <source>
        <dbReference type="Proteomes" id="UP000008143"/>
    </source>
</evidence>
<keyword evidence="1" id="KW-1015">Disulfide bond</keyword>
<proteinExistence type="predicted"/>
<dbReference type="OMA" id="KQEYECD"/>
<evidence type="ECO:0000256" key="2">
    <source>
        <dbReference type="PROSITE-ProRule" id="PRU00039"/>
    </source>
</evidence>
<organism evidence="4 5">
    <name type="scientific">Xenopus tropicalis</name>
    <name type="common">Western clawed frog</name>
    <name type="synonym">Silurana tropicalis</name>
    <dbReference type="NCBI Taxonomy" id="8364"/>
    <lineage>
        <taxon>Eukaryota</taxon>
        <taxon>Metazoa</taxon>
        <taxon>Chordata</taxon>
        <taxon>Craniata</taxon>
        <taxon>Vertebrata</taxon>
        <taxon>Euteleostomi</taxon>
        <taxon>Amphibia</taxon>
        <taxon>Batrachia</taxon>
        <taxon>Anura</taxon>
        <taxon>Pipoidea</taxon>
        <taxon>Pipidae</taxon>
        <taxon>Xenopodinae</taxon>
        <taxon>Xenopus</taxon>
        <taxon>Silurana</taxon>
    </lineage>
</organism>
<dbReference type="GeneID" id="105947258"/>
<evidence type="ECO:0000256" key="1">
    <source>
        <dbReference type="ARBA" id="ARBA00023157"/>
    </source>
</evidence>
<evidence type="ECO:0000313" key="6">
    <source>
        <dbReference type="Xenbase" id="XB-GENE-29089499"/>
    </source>
</evidence>
<dbReference type="PROSITE" id="PS01225">
    <property type="entry name" value="CTCK_2"/>
    <property type="match status" value="1"/>
</dbReference>
<dbReference type="InterPro" id="IPR006207">
    <property type="entry name" value="Cys_knot_C"/>
</dbReference>
<gene>
    <name evidence="5 6" type="primary">LOC105947258</name>
</gene>
<evidence type="ECO:0000313" key="5">
    <source>
        <dbReference type="RefSeq" id="XP_012817811.2"/>
    </source>
</evidence>
<accession>A0A8J0SD59</accession>
<feature type="domain" description="CTCK" evidence="3">
    <location>
        <begin position="330"/>
        <end position="404"/>
    </location>
</feature>
<dbReference type="SMART" id="SM00041">
    <property type="entry name" value="CT"/>
    <property type="match status" value="1"/>
</dbReference>
<evidence type="ECO:0000259" key="3">
    <source>
        <dbReference type="PROSITE" id="PS01225"/>
    </source>
</evidence>
<name>A0A8J0SD59_XENTR</name>
<dbReference type="AlphaFoldDB" id="A0A8J0SD59"/>
<sequence length="408" mass="43624">MNLLLAEGETWSPSGNNCTKYLCTNVNGDLTTTVLEEACVYLSEADCAHNEQYQISPDSCCGQCIQTSCEVATASGGIIFIQGTEYQIASGQCCGHCVQTSCLVTYGFGETKLLKVGESWSPSDDFCHIYNCTLSQGQLITTITTQTCTVQSFADCALGQQYQAPNLECCGMCVQTSCEFTTSKGVTQVLTEGETWSSSDDACTVYNCTRSQGQLSTAISMKSCDVLSASDCKANEKYQISSGQCCGHCIQTSCMVTTASGQVQLLQEGQIMPDSNDKCTSYVCTVSQGQFSTVVQKKDCLNITAGDCESGSVQMSEDGCCHICIAPKLCRRVVNNTLITSGGCSIMAEVPYCEGYCESLLECECCQEQQVTQRTVQLDCGGTSTMNYAYAYVESCGCGPLPCIGNTT</sequence>
<keyword evidence="4" id="KW-1185">Reference proteome</keyword>
<dbReference type="AGR" id="Xenbase:XB-GENE-29089499"/>
<dbReference type="RefSeq" id="XP_012817811.2">
    <property type="nucleotide sequence ID" value="XM_012962357.2"/>
</dbReference>
<reference evidence="5" key="1">
    <citation type="submission" date="2025-08" db="UniProtKB">
        <authorList>
            <consortium name="RefSeq"/>
        </authorList>
    </citation>
    <scope>IDENTIFICATION</scope>
    <source>
        <strain evidence="5">Nigerian</strain>
        <tissue evidence="5">Liver and blood</tissue>
    </source>
</reference>
<comment type="caution">
    <text evidence="2">Lacks conserved residue(s) required for the propagation of feature annotation.</text>
</comment>
<dbReference type="KEGG" id="xtr:105947258"/>
<dbReference type="Xenbase" id="XB-GENE-29089499">
    <property type="gene designation" value="LOC105947258"/>
</dbReference>
<dbReference type="Proteomes" id="UP000008143">
    <property type="component" value="Chromosome 4"/>
</dbReference>